<dbReference type="RefSeq" id="XP_028462298.1">
    <property type="nucleotide sequence ID" value="XM_028611027.1"/>
</dbReference>
<dbReference type="EMBL" id="ML119069">
    <property type="protein sequence ID" value="ROT34492.1"/>
    <property type="molecule type" value="Genomic_DNA"/>
</dbReference>
<keyword evidence="2" id="KW-1133">Transmembrane helix</keyword>
<feature type="signal peptide" evidence="3">
    <location>
        <begin position="1"/>
        <end position="19"/>
    </location>
</feature>
<dbReference type="SUPFAM" id="SSF82153">
    <property type="entry name" value="FAS1 domain"/>
    <property type="match status" value="2"/>
</dbReference>
<organism evidence="5 6">
    <name type="scientific">Sodiomyces alkalinus (strain CBS 110278 / VKM F-3762 / F11)</name>
    <name type="common">Alkaliphilic filamentous fungus</name>
    <dbReference type="NCBI Taxonomy" id="1314773"/>
    <lineage>
        <taxon>Eukaryota</taxon>
        <taxon>Fungi</taxon>
        <taxon>Dikarya</taxon>
        <taxon>Ascomycota</taxon>
        <taxon>Pezizomycotina</taxon>
        <taxon>Sordariomycetes</taxon>
        <taxon>Hypocreomycetidae</taxon>
        <taxon>Glomerellales</taxon>
        <taxon>Plectosphaerellaceae</taxon>
        <taxon>Sodiomyces</taxon>
    </lineage>
</organism>
<dbReference type="PANTHER" id="PTHR10900">
    <property type="entry name" value="PERIOSTIN-RELATED"/>
    <property type="match status" value="1"/>
</dbReference>
<evidence type="ECO:0000313" key="6">
    <source>
        <dbReference type="Proteomes" id="UP000272025"/>
    </source>
</evidence>
<keyword evidence="6" id="KW-1185">Reference proteome</keyword>
<feature type="domain" description="FAS1" evidence="4">
    <location>
        <begin position="188"/>
        <end position="315"/>
    </location>
</feature>
<dbReference type="GeneID" id="39579505"/>
<feature type="region of interest" description="Disordered" evidence="1">
    <location>
        <begin position="347"/>
        <end position="380"/>
    </location>
</feature>
<protein>
    <submittedName>
        <fullName evidence="5">FAS1 domain-containing protein</fullName>
    </submittedName>
</protein>
<dbReference type="GO" id="GO:0016236">
    <property type="term" value="P:macroautophagy"/>
    <property type="evidence" value="ECO:0007669"/>
    <property type="project" value="TreeGrafter"/>
</dbReference>
<dbReference type="AlphaFoldDB" id="A0A3N2PIW7"/>
<dbReference type="PROSITE" id="PS50213">
    <property type="entry name" value="FAS1"/>
    <property type="match status" value="2"/>
</dbReference>
<dbReference type="Proteomes" id="UP000272025">
    <property type="component" value="Unassembled WGS sequence"/>
</dbReference>
<feature type="compositionally biased region" description="Polar residues" evidence="1">
    <location>
        <begin position="351"/>
        <end position="360"/>
    </location>
</feature>
<evidence type="ECO:0000256" key="1">
    <source>
        <dbReference type="SAM" id="MobiDB-lite"/>
    </source>
</evidence>
<evidence type="ECO:0000256" key="3">
    <source>
        <dbReference type="SAM" id="SignalP"/>
    </source>
</evidence>
<dbReference type="InterPro" id="IPR050904">
    <property type="entry name" value="Adhesion/Biosynth-related"/>
</dbReference>
<dbReference type="GO" id="GO:0000329">
    <property type="term" value="C:fungal-type vacuole membrane"/>
    <property type="evidence" value="ECO:0007669"/>
    <property type="project" value="TreeGrafter"/>
</dbReference>
<sequence>MTQLKKLLIPLALASGVFSQGSDNTRSLEDLLRSENETLGTLSSVLALLPDNVRSSLSQARDVTILAPNNDAFSRFLASQNVTSPNNATQLDPGLVAALLQYHVLNGTHYASNLTSGSEGIQFLATHLTNETYANVTGGQRVASVPSSDGQDVTFISGLKESAKLTDRRSLNYTGGTVHVIDSVLTMPPNATETLRAANLTAALGAIERAGLADEVNRMRDITIFVPSNEAFAAIASLAGNLTEQQLGNILSYHVVPGQVLYSNTLRNSTVQALNGGNFTVRTDTDGSVFVNQAKVIQPDVLIKNGVVHVVNGALNPDNPTATPDTTATTQAPAFTGASTVEGGAIPFTSGVETPTSTAPVATGEGRDAEGRDGDGEGEGNAAASLVSAAVAGSALFGAGLVAFINM</sequence>
<gene>
    <name evidence="5" type="ORF">SODALDRAFT_329746</name>
</gene>
<dbReference type="PANTHER" id="PTHR10900:SF77">
    <property type="entry name" value="FI19380P1"/>
    <property type="match status" value="1"/>
</dbReference>
<dbReference type="InterPro" id="IPR000782">
    <property type="entry name" value="FAS1_domain"/>
</dbReference>
<dbReference type="STRING" id="1314773.A0A3N2PIW7"/>
<evidence type="ECO:0000256" key="2">
    <source>
        <dbReference type="SAM" id="Phobius"/>
    </source>
</evidence>
<name>A0A3N2PIW7_SODAK</name>
<keyword evidence="3" id="KW-0732">Signal</keyword>
<feature type="transmembrane region" description="Helical" evidence="2">
    <location>
        <begin position="382"/>
        <end position="405"/>
    </location>
</feature>
<accession>A0A3N2PIW7</accession>
<keyword evidence="2" id="KW-0472">Membrane</keyword>
<dbReference type="SMART" id="SM00554">
    <property type="entry name" value="FAS1"/>
    <property type="match status" value="2"/>
</dbReference>
<dbReference type="InterPro" id="IPR036378">
    <property type="entry name" value="FAS1_dom_sf"/>
</dbReference>
<reference evidence="5 6" key="1">
    <citation type="journal article" date="2018" name="Mol. Ecol.">
        <title>The obligate alkalophilic soda-lake fungus Sodiomyces alkalinus has shifted to a protein diet.</title>
        <authorList>
            <person name="Grum-Grzhimaylo A.A."/>
            <person name="Falkoski D.L."/>
            <person name="van den Heuvel J."/>
            <person name="Valero-Jimenez C.A."/>
            <person name="Min B."/>
            <person name="Choi I.G."/>
            <person name="Lipzen A."/>
            <person name="Daum C.G."/>
            <person name="Aanen D.K."/>
            <person name="Tsang A."/>
            <person name="Henrissat B."/>
            <person name="Bilanenko E.N."/>
            <person name="de Vries R.P."/>
            <person name="van Kan J.A.L."/>
            <person name="Grigoriev I.V."/>
            <person name="Debets A.J.M."/>
        </authorList>
    </citation>
    <scope>NUCLEOTIDE SEQUENCE [LARGE SCALE GENOMIC DNA]</scope>
    <source>
        <strain evidence="5 6">F11</strain>
    </source>
</reference>
<feature type="chain" id="PRO_5017978006" evidence="3">
    <location>
        <begin position="20"/>
        <end position="407"/>
    </location>
</feature>
<evidence type="ECO:0000259" key="4">
    <source>
        <dbReference type="PROSITE" id="PS50213"/>
    </source>
</evidence>
<keyword evidence="2" id="KW-0812">Transmembrane</keyword>
<dbReference type="Pfam" id="PF02469">
    <property type="entry name" value="Fasciclin"/>
    <property type="match status" value="2"/>
</dbReference>
<feature type="domain" description="FAS1" evidence="4">
    <location>
        <begin position="25"/>
        <end position="185"/>
    </location>
</feature>
<evidence type="ECO:0000313" key="5">
    <source>
        <dbReference type="EMBL" id="ROT34492.1"/>
    </source>
</evidence>
<proteinExistence type="predicted"/>
<dbReference type="Gene3D" id="2.30.180.10">
    <property type="entry name" value="FAS1 domain"/>
    <property type="match status" value="2"/>
</dbReference>
<feature type="compositionally biased region" description="Basic and acidic residues" evidence="1">
    <location>
        <begin position="365"/>
        <end position="375"/>
    </location>
</feature>
<dbReference type="OrthoDB" id="286301at2759"/>